<dbReference type="PIRSF" id="PIRSF029285">
    <property type="entry name" value="Aminopept"/>
    <property type="match status" value="1"/>
</dbReference>
<proteinExistence type="predicted"/>
<sequence length="372" mass="41799">MRILITKISAIMPWRAGFAPNDGNKSSGRVVVLLLLIALGLPGCALPGYYAQAARGQISLLWRSEPIDSVVSDPSVSASRRQQLMLASRIRRFAVEQLALPDNASYTRFVDVQQPYVLWNVFTAPIFSTEPVTWCFPIAGCVAYRGYFSRQAAFRFAEQMRQKGYDVSVGGVKTYSTLGWLPDPVSNTILDLAEEDLAGLLFHELAHQLIYVTDDTTFNESFATLVEHEGVRRWLAQSDRQVDFDAFEIRSHRRDEVIKLVLNHQAQLAALYAQDLMPSLMTQRKLQQLAALQQSYLDLRSRGGGGPGWDAWFSQPLNNAHLAAIGAYYDLVPDFRRLFNAVDQDFEVFYKAVRRIADGPKQGYRTTLAAIP</sequence>
<protein>
    <submittedName>
        <fullName evidence="1">PUTATIVE ZINC PROTEASE PROTEIN</fullName>
    </submittedName>
</protein>
<dbReference type="AlphaFoldDB" id="A0A160TN98"/>
<dbReference type="EMBL" id="CZRL01000001">
    <property type="protein sequence ID" value="CUS49670.1"/>
    <property type="molecule type" value="Genomic_DNA"/>
</dbReference>
<dbReference type="GO" id="GO:0008233">
    <property type="term" value="F:peptidase activity"/>
    <property type="evidence" value="ECO:0007669"/>
    <property type="project" value="UniProtKB-KW"/>
</dbReference>
<dbReference type="Pfam" id="PF10023">
    <property type="entry name" value="Aminopep"/>
    <property type="match status" value="1"/>
</dbReference>
<organism evidence="1">
    <name type="scientific">hydrothermal vent metagenome</name>
    <dbReference type="NCBI Taxonomy" id="652676"/>
    <lineage>
        <taxon>unclassified sequences</taxon>
        <taxon>metagenomes</taxon>
        <taxon>ecological metagenomes</taxon>
    </lineage>
</organism>
<accession>A0A160TN98</accession>
<dbReference type="GO" id="GO:0006508">
    <property type="term" value="P:proteolysis"/>
    <property type="evidence" value="ECO:0007669"/>
    <property type="project" value="UniProtKB-KW"/>
</dbReference>
<dbReference type="InterPro" id="IPR014553">
    <property type="entry name" value="Aminopept"/>
</dbReference>
<keyword evidence="1" id="KW-0378">Hydrolase</keyword>
<evidence type="ECO:0000313" key="1">
    <source>
        <dbReference type="EMBL" id="CUS49670.1"/>
    </source>
</evidence>
<keyword evidence="1" id="KW-0645">Protease</keyword>
<gene>
    <name evidence="1" type="ORF">MGWOODY_XGa1233</name>
</gene>
<reference evidence="1" key="1">
    <citation type="submission" date="2015-10" db="EMBL/GenBank/DDBJ databases">
        <authorList>
            <person name="Gilbert D.G."/>
        </authorList>
    </citation>
    <scope>NUCLEOTIDE SEQUENCE</scope>
</reference>
<name>A0A160TN98_9ZZZZ</name>